<evidence type="ECO:0000256" key="1">
    <source>
        <dbReference type="ARBA" id="ARBA00022707"/>
    </source>
</evidence>
<evidence type="ECO:0000313" key="5">
    <source>
        <dbReference type="Proteomes" id="UP000007754"/>
    </source>
</evidence>
<feature type="region of interest" description="Disordered" evidence="2">
    <location>
        <begin position="377"/>
        <end position="401"/>
    </location>
</feature>
<evidence type="ECO:0000259" key="3">
    <source>
        <dbReference type="Pfam" id="PF19317"/>
    </source>
</evidence>
<dbReference type="SUPFAM" id="SSF47943">
    <property type="entry name" value="Retrovirus capsid protein, N-terminal core domain"/>
    <property type="match status" value="1"/>
</dbReference>
<dbReference type="InterPro" id="IPR045345">
    <property type="entry name" value="Gag_p24_C"/>
</dbReference>
<feature type="compositionally biased region" description="Basic residues" evidence="2">
    <location>
        <begin position="384"/>
        <end position="397"/>
    </location>
</feature>
<dbReference type="InParanoid" id="A0A674GCK6"/>
<dbReference type="Proteomes" id="UP000007754">
    <property type="component" value="Chromosome 4A"/>
</dbReference>
<evidence type="ECO:0000313" key="4">
    <source>
        <dbReference type="Ensembl" id="ENSTGUP00000020068.1"/>
    </source>
</evidence>
<dbReference type="AlphaFoldDB" id="A0A674GCK6"/>
<sequence>MPPPVTRWAPSPFRGGDSDSDDDHPPVPRRGCVPGGDRRQRQEESASARKLWTLPPCWVTVQPSDPRSFWEAVKARVSEARDEDPLGGPGRSRSAADDTTPTSGRGAAGVGQAAPPTSGGGARVVQGDRVRPQGEVQDLPMFRAVPNSRQANKRGVIAWQVIQDLQDRAAKHGLGSEQVMQALRVIALDLLAPFDIKRIARALFQPVQYVIFMKNWTQAAAKVAESNRLLPQGDPRYGVGMDALLGERAFSNPDLQATWDSAVLEQCQSVGFGALLKTIEEVSPGPHYATIVQGPGEPFLLFAKKLAAALERQIENVAVREILCKQLARFNSNSECQRIIAALPGDPSVAEMAIACVTMGDVDHRVSTLAVASQPGQVALGGGQRKKKKTKGKKQRGAPKPAGTNFLCARCQRAGHLANQCSSQFDANGQPLAGLGNGKQSAQGNCTLTKVISQSTAPAQVCPAGSETSPMALPAWMYVLQPQSS</sequence>
<dbReference type="GO" id="GO:0003676">
    <property type="term" value="F:nucleic acid binding"/>
    <property type="evidence" value="ECO:0007669"/>
    <property type="project" value="InterPro"/>
</dbReference>
<feature type="region of interest" description="Disordered" evidence="2">
    <location>
        <begin position="1"/>
        <end position="65"/>
    </location>
</feature>
<reference evidence="4" key="2">
    <citation type="submission" date="2025-08" db="UniProtKB">
        <authorList>
            <consortium name="Ensembl"/>
        </authorList>
    </citation>
    <scope>IDENTIFICATION</scope>
</reference>
<dbReference type="GO" id="GO:0008270">
    <property type="term" value="F:zinc ion binding"/>
    <property type="evidence" value="ECO:0007669"/>
    <property type="project" value="InterPro"/>
</dbReference>
<dbReference type="InterPro" id="IPR008916">
    <property type="entry name" value="Retrov_capsid_C"/>
</dbReference>
<feature type="compositionally biased region" description="Basic and acidic residues" evidence="2">
    <location>
        <begin position="36"/>
        <end position="47"/>
    </location>
</feature>
<reference evidence="4 5" key="1">
    <citation type="journal article" date="2010" name="Nature">
        <title>The genome of a songbird.</title>
        <authorList>
            <person name="Warren W.C."/>
            <person name="Clayton D.F."/>
            <person name="Ellegren H."/>
            <person name="Arnold A.P."/>
            <person name="Hillier L.W."/>
            <person name="Kunstner A."/>
            <person name="Searle S."/>
            <person name="White S."/>
            <person name="Vilella A.J."/>
            <person name="Fairley S."/>
            <person name="Heger A."/>
            <person name="Kong L."/>
            <person name="Ponting C.P."/>
            <person name="Jarvis E.D."/>
            <person name="Mello C.V."/>
            <person name="Minx P."/>
            <person name="Lovell P."/>
            <person name="Velho T.A."/>
            <person name="Ferris M."/>
            <person name="Balakrishnan C.N."/>
            <person name="Sinha S."/>
            <person name="Blatti C."/>
            <person name="London S.E."/>
            <person name="Li Y."/>
            <person name="Lin Y.C."/>
            <person name="George J."/>
            <person name="Sweedler J."/>
            <person name="Southey B."/>
            <person name="Gunaratne P."/>
            <person name="Watson M."/>
            <person name="Nam K."/>
            <person name="Backstrom N."/>
            <person name="Smeds L."/>
            <person name="Nabholz B."/>
            <person name="Itoh Y."/>
            <person name="Whitney O."/>
            <person name="Pfenning A.R."/>
            <person name="Howard J."/>
            <person name="Volker M."/>
            <person name="Skinner B.M."/>
            <person name="Griffin D.K."/>
            <person name="Ye L."/>
            <person name="McLaren W.M."/>
            <person name="Flicek P."/>
            <person name="Quesada V."/>
            <person name="Velasco G."/>
            <person name="Lopez-Otin C."/>
            <person name="Puente X.S."/>
            <person name="Olender T."/>
            <person name="Lancet D."/>
            <person name="Smit A.F."/>
            <person name="Hubley R."/>
            <person name="Konkel M.K."/>
            <person name="Walker J.A."/>
            <person name="Batzer M.A."/>
            <person name="Gu W."/>
            <person name="Pollock D.D."/>
            <person name="Chen L."/>
            <person name="Cheng Z."/>
            <person name="Eichler E.E."/>
            <person name="Stapley J."/>
            <person name="Slate J."/>
            <person name="Ekblom R."/>
            <person name="Birkhead T."/>
            <person name="Burke T."/>
            <person name="Burt D."/>
            <person name="Scharff C."/>
            <person name="Adam I."/>
            <person name="Richard H."/>
            <person name="Sultan M."/>
            <person name="Soldatov A."/>
            <person name="Lehrach H."/>
            <person name="Edwards S.V."/>
            <person name="Yang S.P."/>
            <person name="Li X."/>
            <person name="Graves T."/>
            <person name="Fulton L."/>
            <person name="Nelson J."/>
            <person name="Chinwalla A."/>
            <person name="Hou S."/>
            <person name="Mardis E.R."/>
            <person name="Wilson R.K."/>
        </authorList>
    </citation>
    <scope>NUCLEOTIDE SEQUENCE [LARGE SCALE GENOMIC DNA]</scope>
</reference>
<dbReference type="GeneTree" id="ENSGT01150000287227"/>
<protein>
    <recommendedName>
        <fullName evidence="3">Retroviral nucleocapsid Gag protein p24 C-terminal domain-containing protein</fullName>
    </recommendedName>
</protein>
<reference evidence="4" key="3">
    <citation type="submission" date="2025-09" db="UniProtKB">
        <authorList>
            <consortium name="Ensembl"/>
        </authorList>
    </citation>
    <scope>IDENTIFICATION</scope>
</reference>
<dbReference type="Ensembl" id="ENSTGUT00000026672.1">
    <property type="protein sequence ID" value="ENSTGUP00000020068.1"/>
    <property type="gene ID" value="ENSTGUG00000023560.1"/>
</dbReference>
<dbReference type="Gene3D" id="1.10.1200.30">
    <property type="match status" value="1"/>
</dbReference>
<feature type="domain" description="Retroviral nucleocapsid Gag protein p24 C-terminal" evidence="3">
    <location>
        <begin position="286"/>
        <end position="352"/>
    </location>
</feature>
<keyword evidence="1" id="KW-0449">Lipoprotein</keyword>
<dbReference type="PANTHER" id="PTHR40389">
    <property type="entry name" value="ENDOGENOUS RETROVIRUS GROUP K MEMBER 24 GAG POLYPROTEIN-RELATED"/>
    <property type="match status" value="1"/>
</dbReference>
<accession>A0A674GCK6</accession>
<keyword evidence="5" id="KW-1185">Reference proteome</keyword>
<proteinExistence type="predicted"/>
<dbReference type="SUPFAM" id="SSF57756">
    <property type="entry name" value="Retrovirus zinc finger-like domains"/>
    <property type="match status" value="1"/>
</dbReference>
<dbReference type="OMA" id="XYSAGES"/>
<dbReference type="Gene3D" id="1.10.375.10">
    <property type="entry name" value="Human Immunodeficiency Virus Type 1 Capsid Protein"/>
    <property type="match status" value="1"/>
</dbReference>
<dbReference type="SUPFAM" id="SSF47353">
    <property type="entry name" value="Retrovirus capsid dimerization domain-like"/>
    <property type="match status" value="1"/>
</dbReference>
<organism evidence="4 5">
    <name type="scientific">Taeniopygia guttata</name>
    <name type="common">Zebra finch</name>
    <name type="synonym">Poephila guttata</name>
    <dbReference type="NCBI Taxonomy" id="59729"/>
    <lineage>
        <taxon>Eukaryota</taxon>
        <taxon>Metazoa</taxon>
        <taxon>Chordata</taxon>
        <taxon>Craniata</taxon>
        <taxon>Vertebrata</taxon>
        <taxon>Euteleostomi</taxon>
        <taxon>Archelosauria</taxon>
        <taxon>Archosauria</taxon>
        <taxon>Dinosauria</taxon>
        <taxon>Saurischia</taxon>
        <taxon>Theropoda</taxon>
        <taxon>Coelurosauria</taxon>
        <taxon>Aves</taxon>
        <taxon>Neognathae</taxon>
        <taxon>Neoaves</taxon>
        <taxon>Telluraves</taxon>
        <taxon>Australaves</taxon>
        <taxon>Passeriformes</taxon>
        <taxon>Passeroidea</taxon>
        <taxon>Estrildidae</taxon>
        <taxon>Estrildinae</taxon>
        <taxon>Taeniopygia</taxon>
    </lineage>
</organism>
<evidence type="ECO:0000256" key="2">
    <source>
        <dbReference type="SAM" id="MobiDB-lite"/>
    </source>
</evidence>
<name>A0A674GCK6_TAEGU</name>
<dbReference type="InterPro" id="IPR036875">
    <property type="entry name" value="Znf_CCHC_sf"/>
</dbReference>
<dbReference type="PANTHER" id="PTHR40389:SF2">
    <property type="entry name" value="ENDOGENOUS RETROVIRUS GROUP K MEMBER 24 GAG POLYPROTEIN-RELATED"/>
    <property type="match status" value="1"/>
</dbReference>
<dbReference type="Pfam" id="PF19317">
    <property type="entry name" value="Gag_p24_C"/>
    <property type="match status" value="1"/>
</dbReference>
<dbReference type="InterPro" id="IPR008919">
    <property type="entry name" value="Retrov_capsid_N"/>
</dbReference>
<dbReference type="InterPro" id="IPR050195">
    <property type="entry name" value="Primate_lentivir_Gag_pol-like"/>
</dbReference>
<dbReference type="Pfam" id="PF14787">
    <property type="entry name" value="zf-CCHC_5"/>
    <property type="match status" value="1"/>
</dbReference>
<dbReference type="GO" id="GO:0016032">
    <property type="term" value="P:viral process"/>
    <property type="evidence" value="ECO:0007669"/>
    <property type="project" value="InterPro"/>
</dbReference>
<dbReference type="Pfam" id="PF00607">
    <property type="entry name" value="Gag_p24"/>
    <property type="match status" value="1"/>
</dbReference>
<feature type="region of interest" description="Disordered" evidence="2">
    <location>
        <begin position="78"/>
        <end position="129"/>
    </location>
</feature>
<keyword evidence="1" id="KW-0519">Myristate</keyword>